<comment type="caution">
    <text evidence="1">The sequence shown here is derived from an EMBL/GenBank/DDBJ whole genome shotgun (WGS) entry which is preliminary data.</text>
</comment>
<reference evidence="1" key="1">
    <citation type="submission" date="2020-08" db="EMBL/GenBank/DDBJ databases">
        <title>Multicomponent nature underlies the extraordinary mechanical properties of spider dragline silk.</title>
        <authorList>
            <person name="Kono N."/>
            <person name="Nakamura H."/>
            <person name="Mori M."/>
            <person name="Yoshida Y."/>
            <person name="Ohtoshi R."/>
            <person name="Malay A.D."/>
            <person name="Moran D.A.P."/>
            <person name="Tomita M."/>
            <person name="Numata K."/>
            <person name="Arakawa K."/>
        </authorList>
    </citation>
    <scope>NUCLEOTIDE SEQUENCE</scope>
</reference>
<dbReference type="EMBL" id="BMAW01059244">
    <property type="protein sequence ID" value="GFT20250.1"/>
    <property type="molecule type" value="Genomic_DNA"/>
</dbReference>
<sequence length="101" mass="11413">MESIGHGIFLAAFILMEKVVPKTSLYEYPLLGRLKLDLLSPPDVQTAQFPGELFRNLARRSGEPPPPNKVQRGKVRIPLEWDSEGKTANGWYIKATCSKRF</sequence>
<evidence type="ECO:0000313" key="1">
    <source>
        <dbReference type="EMBL" id="GFT20250.1"/>
    </source>
</evidence>
<accession>A0A8X6NLM0</accession>
<dbReference type="Proteomes" id="UP000887013">
    <property type="component" value="Unassembled WGS sequence"/>
</dbReference>
<proteinExistence type="predicted"/>
<organism evidence="1 2">
    <name type="scientific">Nephila pilipes</name>
    <name type="common">Giant wood spider</name>
    <name type="synonym">Nephila maculata</name>
    <dbReference type="NCBI Taxonomy" id="299642"/>
    <lineage>
        <taxon>Eukaryota</taxon>
        <taxon>Metazoa</taxon>
        <taxon>Ecdysozoa</taxon>
        <taxon>Arthropoda</taxon>
        <taxon>Chelicerata</taxon>
        <taxon>Arachnida</taxon>
        <taxon>Araneae</taxon>
        <taxon>Araneomorphae</taxon>
        <taxon>Entelegynae</taxon>
        <taxon>Araneoidea</taxon>
        <taxon>Nephilidae</taxon>
        <taxon>Nephila</taxon>
    </lineage>
</organism>
<evidence type="ECO:0000313" key="2">
    <source>
        <dbReference type="Proteomes" id="UP000887013"/>
    </source>
</evidence>
<dbReference type="AlphaFoldDB" id="A0A8X6NLM0"/>
<keyword evidence="2" id="KW-1185">Reference proteome</keyword>
<protein>
    <submittedName>
        <fullName evidence="1">Uncharacterized protein</fullName>
    </submittedName>
</protein>
<gene>
    <name evidence="1" type="ORF">NPIL_58291</name>
</gene>
<name>A0A8X6NLM0_NEPPI</name>